<keyword evidence="1" id="KW-0175">Coiled coil</keyword>
<sequence>MLVYANSFDLNPPGGLAAVVAQIATWVRQTRKNVIDRERLAKGIRELKFADGAALSSHATIDDDGLPIFPYHFCVRLMHSDSVVPGRRWVTEIGIRQMAHDDVLHCSVLLKTDEISTRVTAPIQVTRPRIVELLITNCTPVGGTPSLSVIRVTEENAAAFAYEIEHESRKYPLVEISCDREGHYPISPERLRSLLIGIAQVVEIPAEADTFNIEVILGRKYSSFGGAINIIFPFRKTDQGGFCKTVLLLPDKIREIKENSTSIESEVLGIITHQTNLPHSWRHTSSDLVGQAILRAKLQRAARSAHSSEELAAYETLLQEAADKLQEKDNYILQIFDELDNAQANLDDSKSQIDGLKHALAGVESKPDVETEKVAAALVPLREAVRAVLAGHLSLEQALRLSAVLFSDRIVILDTAFESAKDSDRQGFRHGKTAAELLMKLCNEYWIALANGGGDQQAKTIFGNNVYAAKESENLSKDGRRRRDFIYLGQNLFMEKHLKHGVKDSAAETLRIHFKWLADPKKLVIGHCGKHLDF</sequence>
<dbReference type="EMBL" id="JBBKTW010000005">
    <property type="protein sequence ID" value="MEN2989684.1"/>
    <property type="molecule type" value="Genomic_DNA"/>
</dbReference>
<dbReference type="Proteomes" id="UP001413721">
    <property type="component" value="Unassembled WGS sequence"/>
</dbReference>
<comment type="caution">
    <text evidence="2">The sequence shown here is derived from an EMBL/GenBank/DDBJ whole genome shotgun (WGS) entry which is preliminary data.</text>
</comment>
<reference evidence="2 3" key="1">
    <citation type="submission" date="2024-03" db="EMBL/GenBank/DDBJ databases">
        <title>High-quality draft genome sequencing of Tistrella sp. BH-R2-4.</title>
        <authorList>
            <person name="Dong C."/>
        </authorList>
    </citation>
    <scope>NUCLEOTIDE SEQUENCE [LARGE SCALE GENOMIC DNA]</scope>
    <source>
        <strain evidence="2 3">BH-R2-4</strain>
    </source>
</reference>
<feature type="coiled-coil region" evidence="1">
    <location>
        <begin position="332"/>
        <end position="359"/>
    </location>
</feature>
<evidence type="ECO:0000256" key="1">
    <source>
        <dbReference type="SAM" id="Coils"/>
    </source>
</evidence>
<name>A0ABU9YLJ8_9PROT</name>
<gene>
    <name evidence="2" type="ORF">WG926_15315</name>
</gene>
<evidence type="ECO:0000313" key="3">
    <source>
        <dbReference type="Proteomes" id="UP001413721"/>
    </source>
</evidence>
<accession>A0ABU9YLJ8</accession>
<protein>
    <submittedName>
        <fullName evidence="2">Uncharacterized protein</fullName>
    </submittedName>
</protein>
<organism evidence="2 3">
    <name type="scientific">Tistrella arctica</name>
    <dbReference type="NCBI Taxonomy" id="3133430"/>
    <lineage>
        <taxon>Bacteria</taxon>
        <taxon>Pseudomonadati</taxon>
        <taxon>Pseudomonadota</taxon>
        <taxon>Alphaproteobacteria</taxon>
        <taxon>Geminicoccales</taxon>
        <taxon>Geminicoccaceae</taxon>
        <taxon>Tistrella</taxon>
    </lineage>
</organism>
<evidence type="ECO:0000313" key="2">
    <source>
        <dbReference type="EMBL" id="MEN2989684.1"/>
    </source>
</evidence>
<proteinExistence type="predicted"/>
<keyword evidence="3" id="KW-1185">Reference proteome</keyword>
<dbReference type="RefSeq" id="WP_345937684.1">
    <property type="nucleotide sequence ID" value="NZ_JBBKTW010000005.1"/>
</dbReference>